<dbReference type="EMBL" id="FR824374">
    <property type="protein sequence ID" value="CCA25886.1"/>
    <property type="molecule type" value="Genomic_DNA"/>
</dbReference>
<reference evidence="1" key="1">
    <citation type="journal article" date="2011" name="PLoS Biol.">
        <title>Gene gain and loss during evolution of obligate parasitism in the white rust pathogen of Arabidopsis thaliana.</title>
        <authorList>
            <person name="Kemen E."/>
            <person name="Gardiner A."/>
            <person name="Schultz-Larsen T."/>
            <person name="Kemen A.C."/>
            <person name="Balmuth A.L."/>
            <person name="Robert-Seilaniantz A."/>
            <person name="Bailey K."/>
            <person name="Holub E."/>
            <person name="Studholme D.J."/>
            <person name="Maclean D."/>
            <person name="Jones J.D."/>
        </authorList>
    </citation>
    <scope>NUCLEOTIDE SEQUENCE</scope>
</reference>
<proteinExistence type="predicted"/>
<evidence type="ECO:0000313" key="1">
    <source>
        <dbReference type="EMBL" id="CCA24249.1"/>
    </source>
</evidence>
<dbReference type="SUPFAM" id="SSF52402">
    <property type="entry name" value="Adenine nucleotide alpha hydrolases-like"/>
    <property type="match status" value="1"/>
</dbReference>
<gene>
    <name evidence="1" type="primary">AlNc14C229G9269</name>
    <name evidence="2" type="synonym">AlNc14C329G10673</name>
    <name evidence="1" type="ORF">ALNC14_103930</name>
    <name evidence="2" type="ORF">ALNC14_120300</name>
</gene>
<dbReference type="HOGENOM" id="CLU_2282699_0_0_1"/>
<sequence length="102" mass="11843">MLSATIDALLHRIRQANVQQLPLHDRTWAQSIVAFSGGVDSSLVVYLISLITESFEMVGMEETIKLRPSYRLRYRGQSRVRLYQTRRFTTVQMQMTEGIQHD</sequence>
<evidence type="ECO:0000313" key="2">
    <source>
        <dbReference type="EMBL" id="CCA25886.1"/>
    </source>
</evidence>
<reference evidence="1" key="2">
    <citation type="submission" date="2011-02" db="EMBL/GenBank/DDBJ databases">
        <authorList>
            <person name="MacLean D."/>
        </authorList>
    </citation>
    <scope>NUCLEOTIDE SEQUENCE</scope>
</reference>
<dbReference type="AlphaFoldDB" id="F0WSC9"/>
<accession>F0WSC9</accession>
<name>F0WSC9_9STRA</name>
<dbReference type="EMBL" id="FR824274">
    <property type="protein sequence ID" value="CCA24249.1"/>
    <property type="molecule type" value="Genomic_DNA"/>
</dbReference>
<organism evidence="1">
    <name type="scientific">Albugo laibachii Nc14</name>
    <dbReference type="NCBI Taxonomy" id="890382"/>
    <lineage>
        <taxon>Eukaryota</taxon>
        <taxon>Sar</taxon>
        <taxon>Stramenopiles</taxon>
        <taxon>Oomycota</taxon>
        <taxon>Peronosporomycetes</taxon>
        <taxon>Albuginales</taxon>
        <taxon>Albuginaceae</taxon>
        <taxon>Albugo</taxon>
    </lineage>
</organism>
<protein>
    <submittedName>
        <fullName evidence="1">AlNc14C229G9269 protein</fullName>
    </submittedName>
    <submittedName>
        <fullName evidence="2">AlNc14C329G10673 protein</fullName>
    </submittedName>
</protein>